<proteinExistence type="predicted"/>
<sequence>MFSYSIFLHSRMFCIYWMFLLATFSCSECISTALYVTPFVFGWMVMLGPVMSFGEMYECWNLMHFYFELYHLQIWTWLLSFLNFWEYDCLSTILSEWPYRLYCYIHHLQSVLPCIRVHFSPAPGCCSPFRVAPIQVKQPEWIAPRCGVVWTRGSMMSSDFTEISAQVFCLLFWSDLNFFLLICMIFLWTLCCMLALSHGFLLTCFLGCLITPNFRGANICWLAQRMDGHSAYDLLDTSACKTERRKSVCMLFVAVARNLLMYHCLYGGQVYCFPCCYFFCL</sequence>
<feature type="transmembrane region" description="Helical" evidence="1">
    <location>
        <begin position="178"/>
        <end position="209"/>
    </location>
</feature>
<feature type="signal peptide" evidence="2">
    <location>
        <begin position="1"/>
        <end position="29"/>
    </location>
</feature>
<reference evidence="3" key="2">
    <citation type="submission" date="2020-07" db="EMBL/GenBank/DDBJ databases">
        <authorList>
            <person name="Vera ALvarez R."/>
            <person name="Arias-Moreno D.M."/>
            <person name="Jimenez-Jacinto V."/>
            <person name="Jimenez-Bremont J.F."/>
            <person name="Swaminathan K."/>
            <person name="Moose S.P."/>
            <person name="Guerrero-Gonzalez M.L."/>
            <person name="Marino-Ramirez L."/>
            <person name="Landsman D."/>
            <person name="Rodriguez-Kessler M."/>
            <person name="Delgado-Sanchez P."/>
        </authorList>
    </citation>
    <scope>NUCLEOTIDE SEQUENCE</scope>
    <source>
        <tissue evidence="3">Cladode</tissue>
    </source>
</reference>
<dbReference type="AlphaFoldDB" id="A0A7C9EK41"/>
<organism evidence="3">
    <name type="scientific">Opuntia streptacantha</name>
    <name type="common">Prickly pear cactus</name>
    <name type="synonym">Opuntia cardona</name>
    <dbReference type="NCBI Taxonomy" id="393608"/>
    <lineage>
        <taxon>Eukaryota</taxon>
        <taxon>Viridiplantae</taxon>
        <taxon>Streptophyta</taxon>
        <taxon>Embryophyta</taxon>
        <taxon>Tracheophyta</taxon>
        <taxon>Spermatophyta</taxon>
        <taxon>Magnoliopsida</taxon>
        <taxon>eudicotyledons</taxon>
        <taxon>Gunneridae</taxon>
        <taxon>Pentapetalae</taxon>
        <taxon>Caryophyllales</taxon>
        <taxon>Cactineae</taxon>
        <taxon>Cactaceae</taxon>
        <taxon>Opuntioideae</taxon>
        <taxon>Opuntia</taxon>
    </lineage>
</organism>
<keyword evidence="2" id="KW-0732">Signal</keyword>
<keyword evidence="1" id="KW-0812">Transmembrane</keyword>
<name>A0A7C9EK41_OPUST</name>
<keyword evidence="1" id="KW-1133">Transmembrane helix</keyword>
<accession>A0A7C9EK41</accession>
<evidence type="ECO:0000256" key="1">
    <source>
        <dbReference type="SAM" id="Phobius"/>
    </source>
</evidence>
<reference evidence="3" key="1">
    <citation type="journal article" date="2013" name="J. Plant Res.">
        <title>Effect of fungi and light on seed germination of three Opuntia species from semiarid lands of central Mexico.</title>
        <authorList>
            <person name="Delgado-Sanchez P."/>
            <person name="Jimenez-Bremont J.F."/>
            <person name="Guerrero-Gonzalez Mde L."/>
            <person name="Flores J."/>
        </authorList>
    </citation>
    <scope>NUCLEOTIDE SEQUENCE</scope>
    <source>
        <tissue evidence="3">Cladode</tissue>
    </source>
</reference>
<dbReference type="EMBL" id="GISG01252974">
    <property type="protein sequence ID" value="MBA4671961.1"/>
    <property type="molecule type" value="Transcribed_RNA"/>
</dbReference>
<feature type="chain" id="PRO_5028229838" evidence="2">
    <location>
        <begin position="30"/>
        <end position="281"/>
    </location>
</feature>
<feature type="transmembrane region" description="Helical" evidence="1">
    <location>
        <begin position="69"/>
        <end position="85"/>
    </location>
</feature>
<evidence type="ECO:0000256" key="2">
    <source>
        <dbReference type="SAM" id="SignalP"/>
    </source>
</evidence>
<keyword evidence="1" id="KW-0472">Membrane</keyword>
<protein>
    <submittedName>
        <fullName evidence="3">Uncharacterized protein</fullName>
    </submittedName>
</protein>
<evidence type="ECO:0000313" key="3">
    <source>
        <dbReference type="EMBL" id="MBA4671961.1"/>
    </source>
</evidence>